<evidence type="ECO:0000313" key="3">
    <source>
        <dbReference type="Proteomes" id="UP000004641"/>
    </source>
</evidence>
<keyword evidence="1" id="KW-0472">Membrane</keyword>
<dbReference type="EMBL" id="ABHU01000012">
    <property type="protein sequence ID" value="EDU90404.1"/>
    <property type="molecule type" value="Genomic_DNA"/>
</dbReference>
<accession>A0A0H3PVA2</accession>
<dbReference type="NCBIfam" id="NF011343">
    <property type="entry name" value="PRK14760.1"/>
    <property type="match status" value="1"/>
</dbReference>
<proteinExistence type="predicted"/>
<dbReference type="Proteomes" id="UP000004641">
    <property type="component" value="Unassembled WGS sequence"/>
</dbReference>
<dbReference type="AlphaFoldDB" id="A0A0H3PVA2"/>
<keyword evidence="1" id="KW-0812">Transmembrane</keyword>
<evidence type="ECO:0000256" key="1">
    <source>
        <dbReference type="SAM" id="Phobius"/>
    </source>
</evidence>
<evidence type="ECO:0008006" key="4">
    <source>
        <dbReference type="Google" id="ProtNLM"/>
    </source>
</evidence>
<evidence type="ECO:0000313" key="2">
    <source>
        <dbReference type="EMBL" id="EDU90404.1"/>
    </source>
</evidence>
<keyword evidence="1" id="KW-1133">Transmembrane helix</keyword>
<protein>
    <recommendedName>
        <fullName evidence="4">Protein YoaJ</fullName>
    </recommendedName>
</protein>
<comment type="caution">
    <text evidence="2">The sequence shown here is derived from an EMBL/GenBank/DDBJ whole genome shotgun (WGS) entry which is preliminary data.</text>
</comment>
<gene>
    <name evidence="2" type="ORF">ECH7EC869_4763</name>
</gene>
<name>A0A0H3PVA2_ECO5C</name>
<dbReference type="BioCyc" id="ECOL478008-HMP:G76-483969-MONOMER"/>
<reference evidence="2 3" key="1">
    <citation type="journal article" date="2011" name="Appl. Environ. Microbiol.">
        <title>Genome signatures of Escherichia coli O157:H7 isolates from the bovine host reservoir.</title>
        <authorList>
            <person name="Eppinger M."/>
            <person name="Mammel M.K."/>
            <person name="Leclerc J.E."/>
            <person name="Ravel J."/>
            <person name="Cebula T.A."/>
        </authorList>
    </citation>
    <scope>NUCLEOTIDE SEQUENCE [LARGE SCALE GENOMIC DNA]</scope>
    <source>
        <strain evidence="2 3">EC869</strain>
    </source>
</reference>
<feature type="transmembrane region" description="Helical" evidence="1">
    <location>
        <begin position="20"/>
        <end position="37"/>
    </location>
</feature>
<sequence length="38" mass="4376">MVFYWRLCCPGSIKMKKTTIIMMGVAIIVVLGTELGWW</sequence>
<organism evidence="2 3">
    <name type="scientific">Escherichia coli O157:H7 (strain EC869)</name>
    <dbReference type="NCBI Taxonomy" id="478008"/>
    <lineage>
        <taxon>Bacteria</taxon>
        <taxon>Pseudomonadati</taxon>
        <taxon>Pseudomonadota</taxon>
        <taxon>Gammaproteobacteria</taxon>
        <taxon>Enterobacterales</taxon>
        <taxon>Enterobacteriaceae</taxon>
        <taxon>Escherichia</taxon>
    </lineage>
</organism>